<accession>A0A080ZJ93</accession>
<protein>
    <submittedName>
        <fullName evidence="1">Uncharacterized protein</fullName>
    </submittedName>
</protein>
<organism evidence="1 2">
    <name type="scientific">Phytophthora nicotianae P1976</name>
    <dbReference type="NCBI Taxonomy" id="1317066"/>
    <lineage>
        <taxon>Eukaryota</taxon>
        <taxon>Sar</taxon>
        <taxon>Stramenopiles</taxon>
        <taxon>Oomycota</taxon>
        <taxon>Peronosporomycetes</taxon>
        <taxon>Peronosporales</taxon>
        <taxon>Peronosporaceae</taxon>
        <taxon>Phytophthora</taxon>
    </lineage>
</organism>
<dbReference type="AlphaFoldDB" id="A0A080ZJ93"/>
<evidence type="ECO:0000313" key="2">
    <source>
        <dbReference type="Proteomes" id="UP000028582"/>
    </source>
</evidence>
<proteinExistence type="predicted"/>
<sequence>MSKFRASFAVVSNVFETNDSPGREAQLCCRLLATSGRTSFAAAKTSNAPGPYTGAVRF</sequence>
<reference evidence="1 2" key="1">
    <citation type="submission" date="2013-11" db="EMBL/GenBank/DDBJ databases">
        <title>The Genome Sequence of Phytophthora parasitica P1976.</title>
        <authorList>
            <consortium name="The Broad Institute Genomics Platform"/>
            <person name="Russ C."/>
            <person name="Tyler B."/>
            <person name="Panabieres F."/>
            <person name="Shan W."/>
            <person name="Tripathy S."/>
            <person name="Grunwald N."/>
            <person name="Machado M."/>
            <person name="Johnson C.S."/>
            <person name="Walker B."/>
            <person name="Young S."/>
            <person name="Zeng Q."/>
            <person name="Gargeya S."/>
            <person name="Fitzgerald M."/>
            <person name="Haas B."/>
            <person name="Abouelleil A."/>
            <person name="Allen A.W."/>
            <person name="Alvarado L."/>
            <person name="Arachchi H.M."/>
            <person name="Berlin A.M."/>
            <person name="Chapman S.B."/>
            <person name="Gainer-Dewar J."/>
            <person name="Goldberg J."/>
            <person name="Griggs A."/>
            <person name="Gujja S."/>
            <person name="Hansen M."/>
            <person name="Howarth C."/>
            <person name="Imamovic A."/>
            <person name="Ireland A."/>
            <person name="Larimer J."/>
            <person name="McCowan C."/>
            <person name="Murphy C."/>
            <person name="Pearson M."/>
            <person name="Poon T.W."/>
            <person name="Priest M."/>
            <person name="Roberts A."/>
            <person name="Saif S."/>
            <person name="Shea T."/>
            <person name="Sisk P."/>
            <person name="Sykes S."/>
            <person name="Wortman J."/>
            <person name="Nusbaum C."/>
            <person name="Birren B."/>
        </authorList>
    </citation>
    <scope>NUCLEOTIDE SEQUENCE [LARGE SCALE GENOMIC DNA]</scope>
    <source>
        <strain evidence="1 2">P1976</strain>
    </source>
</reference>
<dbReference type="Proteomes" id="UP000028582">
    <property type="component" value="Unassembled WGS sequence"/>
</dbReference>
<evidence type="ECO:0000313" key="1">
    <source>
        <dbReference type="EMBL" id="ETO66704.1"/>
    </source>
</evidence>
<comment type="caution">
    <text evidence="1">The sequence shown here is derived from an EMBL/GenBank/DDBJ whole genome shotgun (WGS) entry which is preliminary data.</text>
</comment>
<name>A0A080ZJ93_PHYNI</name>
<dbReference type="EMBL" id="ANJA01003000">
    <property type="protein sequence ID" value="ETO66704.1"/>
    <property type="molecule type" value="Genomic_DNA"/>
</dbReference>
<gene>
    <name evidence="1" type="ORF">F444_16211</name>
</gene>